<dbReference type="PROSITE" id="PS50893">
    <property type="entry name" value="ABC_TRANSPORTER_2"/>
    <property type="match status" value="1"/>
</dbReference>
<dbReference type="AlphaFoldDB" id="H2J5P7"/>
<dbReference type="InterPro" id="IPR050763">
    <property type="entry name" value="ABC_transporter_ATP-binding"/>
</dbReference>
<evidence type="ECO:0000256" key="1">
    <source>
        <dbReference type="ARBA" id="ARBA00005417"/>
    </source>
</evidence>
<gene>
    <name evidence="6" type="ordered locus">Marpi_0592</name>
</gene>
<proteinExistence type="inferred from homology"/>
<dbReference type="GO" id="GO:0005524">
    <property type="term" value="F:ATP binding"/>
    <property type="evidence" value="ECO:0007669"/>
    <property type="project" value="UniProtKB-KW"/>
</dbReference>
<dbReference type="eggNOG" id="COG4586">
    <property type="taxonomic scope" value="Bacteria"/>
</dbReference>
<evidence type="ECO:0000313" key="6">
    <source>
        <dbReference type="EMBL" id="AEX85033.1"/>
    </source>
</evidence>
<keyword evidence="2" id="KW-0813">Transport</keyword>
<evidence type="ECO:0000259" key="5">
    <source>
        <dbReference type="PROSITE" id="PS50893"/>
    </source>
</evidence>
<dbReference type="SMART" id="SM00382">
    <property type="entry name" value="AAA"/>
    <property type="match status" value="1"/>
</dbReference>
<dbReference type="SUPFAM" id="SSF52540">
    <property type="entry name" value="P-loop containing nucleoside triphosphate hydrolases"/>
    <property type="match status" value="1"/>
</dbReference>
<dbReference type="OrthoDB" id="9804819at2"/>
<keyword evidence="4" id="KW-0067">ATP-binding</keyword>
<evidence type="ECO:0000256" key="4">
    <source>
        <dbReference type="ARBA" id="ARBA00022840"/>
    </source>
</evidence>
<sequence>MIKFENVVKEYKLKKDKAVTALKGISFEIEKGDICFYLGPNGAGKSTTIKLLLGILKPDDGKILINNNELKKKYKKEYLKRIGISIGNKSHLIWDIPVIESLKLVGKLYKVPEKVSDERIKYMAEKLNITHVLNKPAKFLSLGERVKSDMICALIHEPEIVYLDEPTIGVDILSKEIIFEFIKEHNEKNKTTFFITTHDISWVEKVNTKLILIDKGKKIYSGEVEKLKQNYKIPESFMIEFDKKIDINNFLDFKDKFLEFKTSDNKISFVSNNHNVHIEFINYCFKNYNVVRINEMTNKKLEDIIISITKKESEKYGQF</sequence>
<dbReference type="Proteomes" id="UP000007161">
    <property type="component" value="Chromosome"/>
</dbReference>
<dbReference type="InterPro" id="IPR003439">
    <property type="entry name" value="ABC_transporter-like_ATP-bd"/>
</dbReference>
<dbReference type="STRING" id="443254.Marpi_0592"/>
<dbReference type="GO" id="GO:0016887">
    <property type="term" value="F:ATP hydrolysis activity"/>
    <property type="evidence" value="ECO:0007669"/>
    <property type="project" value="InterPro"/>
</dbReference>
<dbReference type="PANTHER" id="PTHR42711">
    <property type="entry name" value="ABC TRANSPORTER ATP-BINDING PROTEIN"/>
    <property type="match status" value="1"/>
</dbReference>
<protein>
    <submittedName>
        <fullName evidence="6">ABC-type uncharacterized transport system, ATPase component</fullName>
    </submittedName>
</protein>
<dbReference type="KEGG" id="mpz:Marpi_0592"/>
<evidence type="ECO:0000313" key="7">
    <source>
        <dbReference type="Proteomes" id="UP000007161"/>
    </source>
</evidence>
<dbReference type="EMBL" id="CP003257">
    <property type="protein sequence ID" value="AEX85033.1"/>
    <property type="molecule type" value="Genomic_DNA"/>
</dbReference>
<accession>H2J5P7</accession>
<reference evidence="6 7" key="1">
    <citation type="journal article" date="2012" name="J. Bacteriol.">
        <title>Complete Genome Sequence of the Thermophilic, Piezophilic, Heterotrophic Bacterium Marinitoga piezophila KA3.</title>
        <authorList>
            <person name="Lucas S."/>
            <person name="Han J."/>
            <person name="Lapidus A."/>
            <person name="Cheng J.F."/>
            <person name="Goodwin L.A."/>
            <person name="Pitluck S."/>
            <person name="Peters L."/>
            <person name="Mikhailova N."/>
            <person name="Teshima H."/>
            <person name="Detter J.C."/>
            <person name="Han C."/>
            <person name="Tapia R."/>
            <person name="Land M."/>
            <person name="Hauser L."/>
            <person name="Kyrpides N.C."/>
            <person name="Ivanova N."/>
            <person name="Pagani I."/>
            <person name="Vannier P."/>
            <person name="Oger P."/>
            <person name="Bartlett D.H."/>
            <person name="Noll K.M."/>
            <person name="Woyke T."/>
            <person name="Jebbar M."/>
        </authorList>
    </citation>
    <scope>NUCLEOTIDE SEQUENCE [LARGE SCALE GENOMIC DNA]</scope>
    <source>
        <strain evidence="7">DSM 14283 / JCM 11233 / KA3</strain>
    </source>
</reference>
<organism evidence="6 7">
    <name type="scientific">Marinitoga piezophila (strain DSM 14283 / JCM 11233 / KA3)</name>
    <dbReference type="NCBI Taxonomy" id="443254"/>
    <lineage>
        <taxon>Bacteria</taxon>
        <taxon>Thermotogati</taxon>
        <taxon>Thermotogota</taxon>
        <taxon>Thermotogae</taxon>
        <taxon>Petrotogales</taxon>
        <taxon>Petrotogaceae</taxon>
        <taxon>Marinitoga</taxon>
    </lineage>
</organism>
<dbReference type="PANTHER" id="PTHR42711:SF5">
    <property type="entry name" value="ABC TRANSPORTER ATP-BINDING PROTEIN NATA"/>
    <property type="match status" value="1"/>
</dbReference>
<dbReference type="HOGENOM" id="CLU_000604_1_2_0"/>
<keyword evidence="7" id="KW-1185">Reference proteome</keyword>
<evidence type="ECO:0000256" key="2">
    <source>
        <dbReference type="ARBA" id="ARBA00022448"/>
    </source>
</evidence>
<dbReference type="InterPro" id="IPR027417">
    <property type="entry name" value="P-loop_NTPase"/>
</dbReference>
<dbReference type="RefSeq" id="WP_014296105.1">
    <property type="nucleotide sequence ID" value="NC_016751.1"/>
</dbReference>
<dbReference type="InterPro" id="IPR003593">
    <property type="entry name" value="AAA+_ATPase"/>
</dbReference>
<name>H2J5P7_MARPK</name>
<comment type="similarity">
    <text evidence="1">Belongs to the ABC transporter superfamily.</text>
</comment>
<dbReference type="Pfam" id="PF00005">
    <property type="entry name" value="ABC_tran"/>
    <property type="match status" value="1"/>
</dbReference>
<reference evidence="7" key="2">
    <citation type="submission" date="2012-01" db="EMBL/GenBank/DDBJ databases">
        <title>Complete sequence of chromosome of Marinitoga piezophila KA3.</title>
        <authorList>
            <person name="Lucas S."/>
            <person name="Han J."/>
            <person name="Lapidus A."/>
            <person name="Cheng J.-F."/>
            <person name="Goodwin L."/>
            <person name="Pitluck S."/>
            <person name="Peters L."/>
            <person name="Mikhailova N."/>
            <person name="Teshima H."/>
            <person name="Detter J.C."/>
            <person name="Han C."/>
            <person name="Tapia R."/>
            <person name="Land M."/>
            <person name="Hauser L."/>
            <person name="Kyrpides N."/>
            <person name="Ivanova N."/>
            <person name="Pagani I."/>
            <person name="Jebbar M."/>
            <person name="Vannier P."/>
            <person name="Oger P."/>
            <person name="Cario A."/>
            <person name="Bartlett D."/>
            <person name="Noll K.M."/>
            <person name="Woyke T."/>
        </authorList>
    </citation>
    <scope>NUCLEOTIDE SEQUENCE [LARGE SCALE GENOMIC DNA]</scope>
    <source>
        <strain evidence="7">DSM 14283 / JCM 11233 / KA3</strain>
    </source>
</reference>
<dbReference type="Gene3D" id="3.40.50.300">
    <property type="entry name" value="P-loop containing nucleotide triphosphate hydrolases"/>
    <property type="match status" value="1"/>
</dbReference>
<evidence type="ECO:0000256" key="3">
    <source>
        <dbReference type="ARBA" id="ARBA00022741"/>
    </source>
</evidence>
<keyword evidence="3" id="KW-0547">Nucleotide-binding</keyword>
<feature type="domain" description="ABC transporter" evidence="5">
    <location>
        <begin position="2"/>
        <end position="240"/>
    </location>
</feature>